<dbReference type="PRINTS" id="PR00507">
    <property type="entry name" value="N12N6MTFRASE"/>
</dbReference>
<dbReference type="Gene3D" id="3.40.50.150">
    <property type="entry name" value="Vaccinia Virus protein VP39"/>
    <property type="match status" value="1"/>
</dbReference>
<proteinExistence type="predicted"/>
<keyword evidence="3" id="KW-0949">S-adenosyl-L-methionine</keyword>
<dbReference type="GO" id="GO:0008168">
    <property type="term" value="F:methyltransferase activity"/>
    <property type="evidence" value="ECO:0007669"/>
    <property type="project" value="UniProtKB-KW"/>
</dbReference>
<accession>A0AAU7CHP5</accession>
<dbReference type="CDD" id="cd02440">
    <property type="entry name" value="AdoMet_MTases"/>
    <property type="match status" value="1"/>
</dbReference>
<dbReference type="SUPFAM" id="SSF53335">
    <property type="entry name" value="S-adenosyl-L-methionine-dependent methyltransferases"/>
    <property type="match status" value="1"/>
</dbReference>
<dbReference type="EMBL" id="CP155447">
    <property type="protein sequence ID" value="XBH04761.1"/>
    <property type="molecule type" value="Genomic_DNA"/>
</dbReference>
<dbReference type="GO" id="GO:0032259">
    <property type="term" value="P:methylation"/>
    <property type="evidence" value="ECO:0007669"/>
    <property type="project" value="UniProtKB-KW"/>
</dbReference>
<dbReference type="RefSeq" id="WP_406697555.1">
    <property type="nucleotide sequence ID" value="NZ_CP155447.1"/>
</dbReference>
<evidence type="ECO:0000256" key="3">
    <source>
        <dbReference type="ARBA" id="ARBA00022691"/>
    </source>
</evidence>
<evidence type="ECO:0000256" key="2">
    <source>
        <dbReference type="ARBA" id="ARBA00022679"/>
    </source>
</evidence>
<dbReference type="PANTHER" id="PTHR33841:SF5">
    <property type="entry name" value="DNA METHYLASE (MODIFICATION METHYLASE) (METHYLTRANSFERASE)-RELATED"/>
    <property type="match status" value="1"/>
</dbReference>
<sequence length="515" mass="56329">MSRDLGDFPTPPPLVAAVLERLGPIGEQWPRVLEPTCGRGHFLQGLIDGPSPPREIRGIEIQASHYEAAQAIARDARSVQVEVIRGNLFDLDLRRDIQWRQPGPLLVVGNPPWVTNAELGILGSENLPRKSNVKKLRGIDARTGSSNFDIAEAIWLKLLRELAGEGATIALLCKTSVARAVLQFAERSDLPIAEASIVRLDAKAWFRAAVDACLLCVRLGAGVGSRLERVPVFAGFPSPWPESAIGFVQGKLVADIDRYRPLAFADGLSPLTWRQGLKHDAATVMELEHDPGTGSLRNKRGELLDVEPEWVYPLLKGADLVRGPAPRPNRSVIVTQRRVGQDTRGLEQAAPRLWTYLEGHAAVFARRKSSIYRGQASYAMFGIGPYSFAPYKVAVSGLGKRPRFQAVGSVGGRPVMLDDTCYFLPCRSPEQAAITSALLNDPTTLALIDALIFREAKRPITKALLSRLDLGTLCGHVDCRALLERAEVEFMRLLADETEFDEAPCLNPGKSAIIP</sequence>
<dbReference type="AlphaFoldDB" id="A0AAU7CHP5"/>
<dbReference type="PANTHER" id="PTHR33841">
    <property type="entry name" value="DNA METHYLTRANSFERASE YEEA-RELATED"/>
    <property type="match status" value="1"/>
</dbReference>
<reference evidence="4" key="1">
    <citation type="submission" date="2024-05" db="EMBL/GenBank/DDBJ databases">
        <title>Planctomycetes of the genus Singulisphaera possess chitinolytic capabilities.</title>
        <authorList>
            <person name="Ivanova A."/>
        </authorList>
    </citation>
    <scope>NUCLEOTIDE SEQUENCE</scope>
    <source>
        <strain evidence="4">Ch08T</strain>
    </source>
</reference>
<gene>
    <name evidence="4" type="ORF">V5E97_01725</name>
</gene>
<keyword evidence="2 4" id="KW-0808">Transferase</keyword>
<evidence type="ECO:0000313" key="4">
    <source>
        <dbReference type="EMBL" id="XBH04761.1"/>
    </source>
</evidence>
<name>A0AAU7CHP5_9BACT</name>
<dbReference type="InterPro" id="IPR029063">
    <property type="entry name" value="SAM-dependent_MTases_sf"/>
</dbReference>
<organism evidence="4">
    <name type="scientific">Singulisphaera sp. Ch08</name>
    <dbReference type="NCBI Taxonomy" id="3120278"/>
    <lineage>
        <taxon>Bacteria</taxon>
        <taxon>Pseudomonadati</taxon>
        <taxon>Planctomycetota</taxon>
        <taxon>Planctomycetia</taxon>
        <taxon>Isosphaerales</taxon>
        <taxon>Isosphaeraceae</taxon>
        <taxon>Singulisphaera</taxon>
    </lineage>
</organism>
<evidence type="ECO:0000256" key="1">
    <source>
        <dbReference type="ARBA" id="ARBA00022603"/>
    </source>
</evidence>
<keyword evidence="1 4" id="KW-0489">Methyltransferase</keyword>
<dbReference type="InterPro" id="IPR050953">
    <property type="entry name" value="N4_N6_ade-DNA_methylase"/>
</dbReference>
<dbReference type="EC" id="2.1.1.-" evidence="4"/>
<protein>
    <submittedName>
        <fullName evidence="4">Class I SAM-dependent methyltransferase</fullName>
        <ecNumber evidence="4">2.1.1.-</ecNumber>
    </submittedName>
</protein>